<dbReference type="PANTHER" id="PTHR43215">
    <property type="entry name" value="RADIAL SPOKE HEAD 1 HOMOLOG"/>
    <property type="match status" value="1"/>
</dbReference>
<dbReference type="Proteomes" id="UP001235840">
    <property type="component" value="Unassembled WGS sequence"/>
</dbReference>
<name>A0ABT9W018_9BACI</name>
<evidence type="ECO:0000313" key="5">
    <source>
        <dbReference type="Proteomes" id="UP001235840"/>
    </source>
</evidence>
<organism evidence="4 5">
    <name type="scientific">Caldalkalibacillus horti</name>
    <dbReference type="NCBI Taxonomy" id="77523"/>
    <lineage>
        <taxon>Bacteria</taxon>
        <taxon>Bacillati</taxon>
        <taxon>Bacillota</taxon>
        <taxon>Bacilli</taxon>
        <taxon>Bacillales</taxon>
        <taxon>Bacillaceae</taxon>
        <taxon>Caldalkalibacillus</taxon>
    </lineage>
</organism>
<proteinExistence type="predicted"/>
<sequence length="537" mass="60131">MIKPRHLFNTLPKRLWRKGIRRARRLISQKREPSLQQYVSVGRYYVSKKLLGILALGVLLLAVYLIINPPSFLDWRSGVQIVRELPGKTVTATGQVQYYNLDQELTYEGEMRDGLFDGHGRLYRQGVLLYEGAFSQGVKEGTGKLYAESGSLIYDGEFSQNNRHGQGKVFNEQGYLVYSGHFEHDQPSGSGSFFAEGTMIYKGEVAFGQYSGQGTSYHPNQAIEYIGEFLNGVFQGSGELYTTSGNLLYEGSFHQGQYSGPGVLYDSNGFTQYEGIFKNSLYHGEGNHFWDTGELRYQGQFSNGQYTGTGTFFDPAGTIAYEGFFQQDHFHGLGTLYNKDGLILYKGFFDQGQISLQQYIDLSHAQVIDILGEPSQVINLTESASPSTLPNLIGSSETAVAYPDTEPQPEAETNSDPQLDTSSEPITDMNDMLKFELIYDSYQLAFTVDRDTELVHATKVTAVQSWNRELLQQLATQLDELEQAEVNEKSVSDRKSSFQLPSGAILLTYTLDNTLFLFTQTTEQEGAFSHVQVKSLN</sequence>
<dbReference type="PANTHER" id="PTHR43215:SF14">
    <property type="entry name" value="RADIAL SPOKE HEAD 1 HOMOLOG"/>
    <property type="match status" value="1"/>
</dbReference>
<keyword evidence="3" id="KW-0812">Transmembrane</keyword>
<protein>
    <submittedName>
        <fullName evidence="4">Uncharacterized protein</fullName>
    </submittedName>
</protein>
<evidence type="ECO:0000256" key="3">
    <source>
        <dbReference type="SAM" id="Phobius"/>
    </source>
</evidence>
<accession>A0ABT9W018</accession>
<evidence type="ECO:0000256" key="1">
    <source>
        <dbReference type="ARBA" id="ARBA00022737"/>
    </source>
</evidence>
<keyword evidence="3" id="KW-0472">Membrane</keyword>
<feature type="region of interest" description="Disordered" evidence="2">
    <location>
        <begin position="402"/>
        <end position="426"/>
    </location>
</feature>
<feature type="transmembrane region" description="Helical" evidence="3">
    <location>
        <begin position="50"/>
        <end position="67"/>
    </location>
</feature>
<keyword evidence="1" id="KW-0677">Repeat</keyword>
<dbReference type="Gene3D" id="2.20.110.10">
    <property type="entry name" value="Histone H3 K4-specific methyltransferase SET7/9 N-terminal domain"/>
    <property type="match status" value="3"/>
</dbReference>
<dbReference type="SMART" id="SM00698">
    <property type="entry name" value="MORN"/>
    <property type="match status" value="8"/>
</dbReference>
<comment type="caution">
    <text evidence="4">The sequence shown here is derived from an EMBL/GenBank/DDBJ whole genome shotgun (WGS) entry which is preliminary data.</text>
</comment>
<dbReference type="RefSeq" id="WP_307394880.1">
    <property type="nucleotide sequence ID" value="NZ_BAAADK010000045.1"/>
</dbReference>
<dbReference type="InterPro" id="IPR003409">
    <property type="entry name" value="MORN"/>
</dbReference>
<keyword evidence="3" id="KW-1133">Transmembrane helix</keyword>
<evidence type="ECO:0000256" key="2">
    <source>
        <dbReference type="SAM" id="MobiDB-lite"/>
    </source>
</evidence>
<reference evidence="4 5" key="1">
    <citation type="submission" date="2023-07" db="EMBL/GenBank/DDBJ databases">
        <title>Genomic Encyclopedia of Type Strains, Phase IV (KMG-IV): sequencing the most valuable type-strain genomes for metagenomic binning, comparative biology and taxonomic classification.</title>
        <authorList>
            <person name="Goeker M."/>
        </authorList>
    </citation>
    <scope>NUCLEOTIDE SEQUENCE [LARGE SCALE GENOMIC DNA]</scope>
    <source>
        <strain evidence="4 5">DSM 12751</strain>
    </source>
</reference>
<gene>
    <name evidence="4" type="ORF">J2S11_002475</name>
</gene>
<dbReference type="Pfam" id="PF02493">
    <property type="entry name" value="MORN"/>
    <property type="match status" value="10"/>
</dbReference>
<keyword evidence="5" id="KW-1185">Reference proteome</keyword>
<feature type="compositionally biased region" description="Polar residues" evidence="2">
    <location>
        <begin position="411"/>
        <end position="425"/>
    </location>
</feature>
<dbReference type="SUPFAM" id="SSF82185">
    <property type="entry name" value="Histone H3 K4-specific methyltransferase SET7/9 N-terminal domain"/>
    <property type="match status" value="3"/>
</dbReference>
<dbReference type="EMBL" id="JAUSTY010000009">
    <property type="protein sequence ID" value="MDQ0166571.1"/>
    <property type="molecule type" value="Genomic_DNA"/>
</dbReference>
<evidence type="ECO:0000313" key="4">
    <source>
        <dbReference type="EMBL" id="MDQ0166571.1"/>
    </source>
</evidence>